<organism evidence="1">
    <name type="scientific">Streptomyces sp. SID12501</name>
    <dbReference type="NCBI Taxonomy" id="2706042"/>
    <lineage>
        <taxon>Bacteria</taxon>
        <taxon>Bacillati</taxon>
        <taxon>Actinomycetota</taxon>
        <taxon>Actinomycetes</taxon>
        <taxon>Kitasatosporales</taxon>
        <taxon>Streptomycetaceae</taxon>
        <taxon>Streptomyces</taxon>
    </lineage>
</organism>
<accession>A0A6B3C5W6</accession>
<gene>
    <name evidence="1" type="ORF">G3I71_41960</name>
</gene>
<proteinExistence type="predicted"/>
<name>A0A6B3C5W6_9ACTN</name>
<dbReference type="AlphaFoldDB" id="A0A6B3C5W6"/>
<comment type="caution">
    <text evidence="1">The sequence shown here is derived from an EMBL/GenBank/DDBJ whole genome shotgun (WGS) entry which is preliminary data.</text>
</comment>
<evidence type="ECO:0000313" key="1">
    <source>
        <dbReference type="EMBL" id="NEC92195.1"/>
    </source>
</evidence>
<dbReference type="EMBL" id="JAAGLU010000060">
    <property type="protein sequence ID" value="NEC92195.1"/>
    <property type="molecule type" value="Genomic_DNA"/>
</dbReference>
<sequence length="203" mass="21195">MITTMDVETAEASFEEVRERMDRARHSGAPNTAEAVERGRRRLEGLRTAKERQDAALEVRKAAATPHAAELKKLAGGLDKSASGVAAAAEEARTALLRLLAVTEAHTGAVGAAHARLLELALPLVDEAVSQYEEGAGSNGLVCVGGRVFGPVGPDVVLGEVVARLVKAEFGARHPAASMARTPLHQVVAQGAPARELFARLAG</sequence>
<dbReference type="RefSeq" id="WP_164323629.1">
    <property type="nucleotide sequence ID" value="NZ_JAAGLU010000060.1"/>
</dbReference>
<reference evidence="1" key="1">
    <citation type="submission" date="2020-01" db="EMBL/GenBank/DDBJ databases">
        <title>Insect and environment-associated Actinomycetes.</title>
        <authorList>
            <person name="Currrie C."/>
            <person name="Chevrette M."/>
            <person name="Carlson C."/>
            <person name="Stubbendieck R."/>
            <person name="Wendt-Pienkowski E."/>
        </authorList>
    </citation>
    <scope>NUCLEOTIDE SEQUENCE</scope>
    <source>
        <strain evidence="1">SID12501</strain>
    </source>
</reference>
<protein>
    <submittedName>
        <fullName evidence="1">Uncharacterized protein</fullName>
    </submittedName>
</protein>